<proteinExistence type="predicted"/>
<dbReference type="EMBL" id="BAAAEM010000002">
    <property type="protein sequence ID" value="GAA0475741.1"/>
    <property type="molecule type" value="Genomic_DNA"/>
</dbReference>
<dbReference type="RefSeq" id="WP_229954973.1">
    <property type="nucleotide sequence ID" value="NZ_BAAAEM010000002.1"/>
</dbReference>
<dbReference type="SUPFAM" id="SSF53335">
    <property type="entry name" value="S-adenosyl-L-methionine-dependent methyltransferases"/>
    <property type="match status" value="1"/>
</dbReference>
<keyword evidence="2" id="KW-1185">Reference proteome</keyword>
<accession>A0ABN1AG92</accession>
<evidence type="ECO:0000313" key="2">
    <source>
        <dbReference type="Proteomes" id="UP001500713"/>
    </source>
</evidence>
<protein>
    <recommendedName>
        <fullName evidence="3">Class I SAM-dependent methyltransferase</fullName>
    </recommendedName>
</protein>
<dbReference type="Pfam" id="PF13578">
    <property type="entry name" value="Methyltransf_24"/>
    <property type="match status" value="1"/>
</dbReference>
<organism evidence="1 2">
    <name type="scientific">Parasphingorhabdus litoris</name>
    <dbReference type="NCBI Taxonomy" id="394733"/>
    <lineage>
        <taxon>Bacteria</taxon>
        <taxon>Pseudomonadati</taxon>
        <taxon>Pseudomonadota</taxon>
        <taxon>Alphaproteobacteria</taxon>
        <taxon>Sphingomonadales</taxon>
        <taxon>Sphingomonadaceae</taxon>
        <taxon>Parasphingorhabdus</taxon>
    </lineage>
</organism>
<dbReference type="InterPro" id="IPR029063">
    <property type="entry name" value="SAM-dependent_MTases_sf"/>
</dbReference>
<name>A0ABN1AG92_9SPHN</name>
<comment type="caution">
    <text evidence="1">The sequence shown here is derived from an EMBL/GenBank/DDBJ whole genome shotgun (WGS) entry which is preliminary data.</text>
</comment>
<reference evidence="1 2" key="1">
    <citation type="journal article" date="2019" name="Int. J. Syst. Evol. Microbiol.">
        <title>The Global Catalogue of Microorganisms (GCM) 10K type strain sequencing project: providing services to taxonomists for standard genome sequencing and annotation.</title>
        <authorList>
            <consortium name="The Broad Institute Genomics Platform"/>
            <consortium name="The Broad Institute Genome Sequencing Center for Infectious Disease"/>
            <person name="Wu L."/>
            <person name="Ma J."/>
        </authorList>
    </citation>
    <scope>NUCLEOTIDE SEQUENCE [LARGE SCALE GENOMIC DNA]</scope>
    <source>
        <strain evidence="1 2">JCM 14162</strain>
    </source>
</reference>
<gene>
    <name evidence="1" type="ORF">GCM10009096_16810</name>
</gene>
<evidence type="ECO:0008006" key="3">
    <source>
        <dbReference type="Google" id="ProtNLM"/>
    </source>
</evidence>
<dbReference type="Gene3D" id="3.40.50.150">
    <property type="entry name" value="Vaccinia Virus protein VP39"/>
    <property type="match status" value="1"/>
</dbReference>
<sequence>MTLLIHSMSEFSDIIVNAMNIADASQIAEIGAEYGGMTSVLADYAAANNGHLFSVDPTPKQEFLDWVDAHGQVTHIAKPSLDAFSELKDIDAWLVDGDHNWFTVYHELKAIEAACERDGKPLFAILHDVCWPAANRDMYYAPDRIPAEFRHDYCMDGGTKPGQSGLLREQGFRGMGQFGLALHEGGERNGVKCAVVDFINEAEASGHQLAYAEIPAVFGLGIVFDATAPWAGPLSDLLIPFHDNPLIAKLEQNRLANYLTVLDWQDGAIG</sequence>
<evidence type="ECO:0000313" key="1">
    <source>
        <dbReference type="EMBL" id="GAA0475741.1"/>
    </source>
</evidence>
<dbReference type="Proteomes" id="UP001500713">
    <property type="component" value="Unassembled WGS sequence"/>
</dbReference>